<dbReference type="SUPFAM" id="SSF90123">
    <property type="entry name" value="ABC transporter transmembrane region"/>
    <property type="match status" value="1"/>
</dbReference>
<organism evidence="13 14">
    <name type="scientific">Geosmithia morbida</name>
    <dbReference type="NCBI Taxonomy" id="1094350"/>
    <lineage>
        <taxon>Eukaryota</taxon>
        <taxon>Fungi</taxon>
        <taxon>Dikarya</taxon>
        <taxon>Ascomycota</taxon>
        <taxon>Pezizomycotina</taxon>
        <taxon>Sordariomycetes</taxon>
        <taxon>Hypocreomycetidae</taxon>
        <taxon>Hypocreales</taxon>
        <taxon>Bionectriaceae</taxon>
        <taxon>Geosmithia</taxon>
    </lineage>
</organism>
<dbReference type="Gene3D" id="1.20.1560.10">
    <property type="entry name" value="ABC transporter type 1, transmembrane domain"/>
    <property type="match status" value="1"/>
</dbReference>
<comment type="caution">
    <text evidence="13">The sequence shown here is derived from an EMBL/GenBank/DDBJ whole genome shotgun (WGS) entry which is preliminary data.</text>
</comment>
<sequence>MTASHDGALVVLHYVYPVVVFAYFAIASVSVAFTLQSHAAARRTDADPRRLVALGALTVFVLAHLAQLIIILVRSILLGLLPAEDDLVIGHLSCLLVFSLQIGRLFEVSRPVWYPFCGSWILALPFEAVITVSPFVGNHRPPSKTRTLADVVAGSVRCALLLLLVAFFYWRQVTSQSCQPLDEERQPLINKPNDDGSNSSSTQPAGPAAAAASTTTENQQQQQQQQPQSYGTTNKTQNGGANVAETPWQRRRRQHQEIMEKRLEASGNWLNYVKDFKIFFPYIWPVGIPRLQLQAVAVIICLLVSNFLNVLIPRQMGVIMDSLSGTRDGNAWVAVLVYIMLRLASSESGLELLRQWLWIPVQYYASETISREAFSHIMHLSADFHDSESTSDMMMAIQGGSAVSNIVETVLLRALPMFIDLGVAVVYLSVTFGPYEGLTTVVTGTVFLLLASRLVGKSREASRSRVAAHFQEYSIRSSGFVAWPTTMAFNQLGYEDNRHANAVATRWLKEKQYILGWNFSVALQSGILTLGLTTSAFIAVRRIQSGKATPGQFAMLLMYWAQLCAPLNFFSRLGKNISDDFVKAEKLLAIMKMQPTVQNKKGARPFKYSGGEIEFDNVCFSYDGKKQVLKSINLRVAPGTKVAFVGSTGAGKSTLLKLLDRFYDVTDGGIRFDGQDIRDVDLFSLRDRVGLVPQSPVLFDSSVMDNVRYGKITASDDEVYDACRAACIHDKILEFTDGYDTRVGEHGVNDAKANLSFSRKLSGGELQRVAIARAILKQPDVVLLDEATSAVDTDTEQQIQISFKRLHRLSTIMNADLIVVIEKGRVVETGSHDQLIRKKGRYADLWSKQSFLEPHSYEDDEDDQLKAAGIVNDLPQRKPTSSGLNGKMKRSSGLKAQLGSRSSLLSPIAPTFRPRNAPPRAYIIPPERRQSTSEESGAATSKAASSSRTSLDVSDEACMPPMPEATESVSIADEPVPASELITKPGQCKNDQKIKVSQQAINRALGFGKQAEEKVEDEGVADKPESSEKARICEQYPFP</sequence>
<dbReference type="SUPFAM" id="SSF52540">
    <property type="entry name" value="P-loop containing nucleoside triphosphate hydrolases"/>
    <property type="match status" value="1"/>
</dbReference>
<dbReference type="OrthoDB" id="6500128at2759"/>
<keyword evidence="8 10" id="KW-0472">Membrane</keyword>
<dbReference type="InterPro" id="IPR003439">
    <property type="entry name" value="ABC_transporter-like_ATP-bd"/>
</dbReference>
<dbReference type="RefSeq" id="XP_035320937.1">
    <property type="nucleotide sequence ID" value="XM_035469242.1"/>
</dbReference>
<dbReference type="PANTHER" id="PTHR24221:SF503">
    <property type="entry name" value="MITOCHONDRIAL POTASSIUM CHANNEL ATP-BINDING SUBUNIT"/>
    <property type="match status" value="1"/>
</dbReference>
<name>A0A9P5D3Z0_9HYPO</name>
<keyword evidence="7 10" id="KW-1133">Transmembrane helix</keyword>
<dbReference type="EMBL" id="JAANYQ010000009">
    <property type="protein sequence ID" value="KAF4122285.1"/>
    <property type="molecule type" value="Genomic_DNA"/>
</dbReference>
<evidence type="ECO:0000313" key="14">
    <source>
        <dbReference type="Proteomes" id="UP000749293"/>
    </source>
</evidence>
<feature type="transmembrane region" description="Helical" evidence="10">
    <location>
        <begin position="56"/>
        <end position="81"/>
    </location>
</feature>
<feature type="transmembrane region" description="Helical" evidence="10">
    <location>
        <begin position="113"/>
        <end position="136"/>
    </location>
</feature>
<dbReference type="InterPro" id="IPR017871">
    <property type="entry name" value="ABC_transporter-like_CS"/>
</dbReference>
<feature type="compositionally biased region" description="Low complexity" evidence="9">
    <location>
        <begin position="933"/>
        <end position="950"/>
    </location>
</feature>
<dbReference type="GeneID" id="55973500"/>
<evidence type="ECO:0000259" key="11">
    <source>
        <dbReference type="PROSITE" id="PS50893"/>
    </source>
</evidence>
<feature type="transmembrane region" description="Helical" evidence="10">
    <location>
        <begin position="438"/>
        <end position="456"/>
    </location>
</feature>
<proteinExistence type="predicted"/>
<dbReference type="GO" id="GO:0005886">
    <property type="term" value="C:plasma membrane"/>
    <property type="evidence" value="ECO:0007669"/>
    <property type="project" value="UniProtKB-SubCell"/>
</dbReference>
<feature type="compositionally biased region" description="Basic and acidic residues" evidence="9">
    <location>
        <begin position="1020"/>
        <end position="1032"/>
    </location>
</feature>
<keyword evidence="6" id="KW-0067">ATP-binding</keyword>
<evidence type="ECO:0000256" key="4">
    <source>
        <dbReference type="ARBA" id="ARBA00022692"/>
    </source>
</evidence>
<evidence type="ECO:0000256" key="9">
    <source>
        <dbReference type="SAM" id="MobiDB-lite"/>
    </source>
</evidence>
<keyword evidence="5" id="KW-0547">Nucleotide-binding</keyword>
<feature type="transmembrane region" description="Helical" evidence="10">
    <location>
        <begin position="410"/>
        <end position="432"/>
    </location>
</feature>
<keyword evidence="3" id="KW-1003">Cell membrane</keyword>
<dbReference type="InterPro" id="IPR027417">
    <property type="entry name" value="P-loop_NTPase"/>
</dbReference>
<evidence type="ECO:0000256" key="2">
    <source>
        <dbReference type="ARBA" id="ARBA00022448"/>
    </source>
</evidence>
<feature type="region of interest" description="Disordered" evidence="9">
    <location>
        <begin position="186"/>
        <end position="251"/>
    </location>
</feature>
<evidence type="ECO:0000256" key="6">
    <source>
        <dbReference type="ARBA" id="ARBA00022840"/>
    </source>
</evidence>
<dbReference type="PROSITE" id="PS50893">
    <property type="entry name" value="ABC_TRANSPORTER_2"/>
    <property type="match status" value="1"/>
</dbReference>
<evidence type="ECO:0000256" key="10">
    <source>
        <dbReference type="SAM" id="Phobius"/>
    </source>
</evidence>
<dbReference type="Proteomes" id="UP000749293">
    <property type="component" value="Unassembled WGS sequence"/>
</dbReference>
<evidence type="ECO:0000256" key="1">
    <source>
        <dbReference type="ARBA" id="ARBA00004651"/>
    </source>
</evidence>
<feature type="region of interest" description="Disordered" evidence="9">
    <location>
        <begin position="872"/>
        <end position="972"/>
    </location>
</feature>
<comment type="subcellular location">
    <subcellularLocation>
        <location evidence="1">Cell membrane</location>
        <topology evidence="1">Multi-pass membrane protein</topology>
    </subcellularLocation>
</comment>
<dbReference type="AlphaFoldDB" id="A0A9P5D3Z0"/>
<dbReference type="InterPro" id="IPR036640">
    <property type="entry name" value="ABC1_TM_sf"/>
</dbReference>
<evidence type="ECO:0000256" key="7">
    <source>
        <dbReference type="ARBA" id="ARBA00022989"/>
    </source>
</evidence>
<dbReference type="SMART" id="SM00382">
    <property type="entry name" value="AAA"/>
    <property type="match status" value="1"/>
</dbReference>
<feature type="transmembrane region" description="Helical" evidence="10">
    <location>
        <begin position="148"/>
        <end position="170"/>
    </location>
</feature>
<dbReference type="CDD" id="cd18583">
    <property type="entry name" value="ABC_6TM_HMT1"/>
    <property type="match status" value="1"/>
</dbReference>
<dbReference type="GO" id="GO:0005524">
    <property type="term" value="F:ATP binding"/>
    <property type="evidence" value="ECO:0007669"/>
    <property type="project" value="UniProtKB-KW"/>
</dbReference>
<feature type="domain" description="ABC transporter" evidence="11">
    <location>
        <begin position="613"/>
        <end position="848"/>
    </location>
</feature>
<dbReference type="Pfam" id="PF00005">
    <property type="entry name" value="ABC_tran"/>
    <property type="match status" value="1"/>
</dbReference>
<evidence type="ECO:0000313" key="13">
    <source>
        <dbReference type="EMBL" id="KAF4122285.1"/>
    </source>
</evidence>
<feature type="transmembrane region" description="Helical" evidence="10">
    <location>
        <begin position="515"/>
        <end position="540"/>
    </location>
</feature>
<dbReference type="Pfam" id="PF00664">
    <property type="entry name" value="ABC_membrane"/>
    <property type="match status" value="1"/>
</dbReference>
<keyword evidence="14" id="KW-1185">Reference proteome</keyword>
<feature type="transmembrane region" description="Helical" evidence="10">
    <location>
        <begin position="87"/>
        <end position="106"/>
    </location>
</feature>
<dbReference type="GO" id="GO:0016887">
    <property type="term" value="F:ATP hydrolysis activity"/>
    <property type="evidence" value="ECO:0007669"/>
    <property type="project" value="InterPro"/>
</dbReference>
<keyword evidence="2" id="KW-0813">Transport</keyword>
<evidence type="ECO:0000256" key="5">
    <source>
        <dbReference type="ARBA" id="ARBA00022741"/>
    </source>
</evidence>
<dbReference type="InterPro" id="IPR003593">
    <property type="entry name" value="AAA+_ATPase"/>
</dbReference>
<evidence type="ECO:0000256" key="3">
    <source>
        <dbReference type="ARBA" id="ARBA00022475"/>
    </source>
</evidence>
<protein>
    <submittedName>
        <fullName evidence="13">ABC-type multidrug transport system, ATPase and permease component</fullName>
    </submittedName>
</protein>
<dbReference type="FunFam" id="3.40.50.300:FF:000221">
    <property type="entry name" value="Multidrug ABC transporter ATP-binding protein"/>
    <property type="match status" value="1"/>
</dbReference>
<feature type="compositionally biased region" description="Low complexity" evidence="9">
    <location>
        <begin position="199"/>
        <end position="233"/>
    </location>
</feature>
<dbReference type="InterPro" id="IPR039421">
    <property type="entry name" value="Type_1_exporter"/>
</dbReference>
<evidence type="ECO:0000259" key="12">
    <source>
        <dbReference type="PROSITE" id="PS50929"/>
    </source>
</evidence>
<reference evidence="13" key="1">
    <citation type="submission" date="2020-03" db="EMBL/GenBank/DDBJ databases">
        <title>Site-based positive gene gene selection in Geosmithia morbida across the United States reveals a broad range of putative effectors and factors for local host and environmental adapation.</title>
        <authorList>
            <person name="Onufrak A."/>
            <person name="Murdoch R.W."/>
            <person name="Gazis R."/>
            <person name="Huff M."/>
            <person name="Staton M."/>
            <person name="Klingeman W."/>
            <person name="Hadziabdic D."/>
        </authorList>
    </citation>
    <scope>NUCLEOTIDE SEQUENCE</scope>
    <source>
        <strain evidence="13">1262</strain>
    </source>
</reference>
<accession>A0A9P5D3Z0</accession>
<dbReference type="GO" id="GO:0140359">
    <property type="term" value="F:ABC-type transporter activity"/>
    <property type="evidence" value="ECO:0007669"/>
    <property type="project" value="InterPro"/>
</dbReference>
<feature type="region of interest" description="Disordered" evidence="9">
    <location>
        <begin position="1008"/>
        <end position="1039"/>
    </location>
</feature>
<gene>
    <name evidence="13" type="ORF">GMORB2_7277</name>
</gene>
<dbReference type="InterPro" id="IPR011527">
    <property type="entry name" value="ABC1_TM_dom"/>
</dbReference>
<feature type="domain" description="ABC transmembrane type-1" evidence="12">
    <location>
        <begin position="296"/>
        <end position="579"/>
    </location>
</feature>
<dbReference type="PROSITE" id="PS50929">
    <property type="entry name" value="ABC_TM1F"/>
    <property type="match status" value="1"/>
</dbReference>
<keyword evidence="4 10" id="KW-0812">Transmembrane</keyword>
<feature type="transmembrane region" description="Helical" evidence="10">
    <location>
        <begin position="14"/>
        <end position="35"/>
    </location>
</feature>
<dbReference type="PANTHER" id="PTHR24221">
    <property type="entry name" value="ATP-BINDING CASSETTE SUB-FAMILY B"/>
    <property type="match status" value="1"/>
</dbReference>
<dbReference type="Gene3D" id="3.40.50.300">
    <property type="entry name" value="P-loop containing nucleotide triphosphate hydrolases"/>
    <property type="match status" value="1"/>
</dbReference>
<evidence type="ECO:0000256" key="8">
    <source>
        <dbReference type="ARBA" id="ARBA00023136"/>
    </source>
</evidence>
<dbReference type="PROSITE" id="PS00211">
    <property type="entry name" value="ABC_TRANSPORTER_1"/>
    <property type="match status" value="1"/>
</dbReference>